<comment type="similarity">
    <text evidence="20">Belongs to the UPL family. TOM1/PTR1 subfamily.</text>
</comment>
<evidence type="ECO:0000313" key="29">
    <source>
        <dbReference type="Proteomes" id="UP000504627"/>
    </source>
</evidence>
<reference evidence="30" key="1">
    <citation type="submission" date="2025-08" db="UniProtKB">
        <authorList>
            <consortium name="RefSeq"/>
        </authorList>
    </citation>
    <scope>IDENTIFICATION</scope>
    <source>
        <tissue evidence="30">Muscle</tissue>
    </source>
</reference>
<keyword evidence="9" id="KW-0597">Phosphoprotein</keyword>
<dbReference type="PANTHER" id="PTHR11254">
    <property type="entry name" value="HECT DOMAIN UBIQUITIN-PROTEIN LIGASE"/>
    <property type="match status" value="1"/>
</dbReference>
<dbReference type="SUPFAM" id="SSF48371">
    <property type="entry name" value="ARM repeat"/>
    <property type="match status" value="1"/>
</dbReference>
<feature type="compositionally biased region" description="Low complexity" evidence="26">
    <location>
        <begin position="2345"/>
        <end position="2355"/>
    </location>
</feature>
<dbReference type="GO" id="GO:0005634">
    <property type="term" value="C:nucleus"/>
    <property type="evidence" value="ECO:0007669"/>
    <property type="project" value="UniProtKB-SubCell"/>
</dbReference>
<feature type="compositionally biased region" description="Low complexity" evidence="26">
    <location>
        <begin position="515"/>
        <end position="528"/>
    </location>
</feature>
<evidence type="ECO:0000256" key="10">
    <source>
        <dbReference type="ARBA" id="ARBA00022679"/>
    </source>
</evidence>
<feature type="region of interest" description="Disordered" evidence="26">
    <location>
        <begin position="3239"/>
        <end position="3263"/>
    </location>
</feature>
<dbReference type="Gene3D" id="6.10.250.1630">
    <property type="match status" value="1"/>
</dbReference>
<dbReference type="GO" id="GO:0030154">
    <property type="term" value="P:cell differentiation"/>
    <property type="evidence" value="ECO:0007669"/>
    <property type="project" value="UniProtKB-KW"/>
</dbReference>
<dbReference type="Gene3D" id="3.90.1750.10">
    <property type="entry name" value="Hect, E3 ligase catalytic domains"/>
    <property type="match status" value="1"/>
</dbReference>
<feature type="compositionally biased region" description="Pro residues" evidence="26">
    <location>
        <begin position="3494"/>
        <end position="3503"/>
    </location>
</feature>
<dbReference type="Pfam" id="PF14377">
    <property type="entry name" value="UBM"/>
    <property type="match status" value="3"/>
</dbReference>
<keyword evidence="14" id="KW-0007">Acetylation</keyword>
<dbReference type="GO" id="GO:0003677">
    <property type="term" value="F:DNA binding"/>
    <property type="evidence" value="ECO:0007669"/>
    <property type="project" value="UniProtKB-KW"/>
</dbReference>
<dbReference type="InterPro" id="IPR025527">
    <property type="entry name" value="HUWE1/Rev1_UBM"/>
</dbReference>
<evidence type="ECO:0000256" key="8">
    <source>
        <dbReference type="ARBA" id="ARBA00022490"/>
    </source>
</evidence>
<dbReference type="SMART" id="SM00119">
    <property type="entry name" value="HECTc"/>
    <property type="match status" value="1"/>
</dbReference>
<feature type="compositionally biased region" description="Gly residues" evidence="26">
    <location>
        <begin position="3116"/>
        <end position="3133"/>
    </location>
</feature>
<evidence type="ECO:0000256" key="11">
    <source>
        <dbReference type="ARBA" id="ARBA00022763"/>
    </source>
</evidence>
<feature type="compositionally biased region" description="Gly residues" evidence="26">
    <location>
        <begin position="3017"/>
        <end position="3034"/>
    </location>
</feature>
<dbReference type="Proteomes" id="UP000504627">
    <property type="component" value="Unplaced"/>
</dbReference>
<evidence type="ECO:0000256" key="1">
    <source>
        <dbReference type="ARBA" id="ARBA00000885"/>
    </source>
</evidence>
<feature type="region of interest" description="Disordered" evidence="26">
    <location>
        <begin position="1641"/>
        <end position="1680"/>
    </location>
</feature>
<accession>A0A7R5KHP4</accession>
<evidence type="ECO:0000256" key="19">
    <source>
        <dbReference type="ARBA" id="ARBA00023242"/>
    </source>
</evidence>
<evidence type="ECO:0000256" key="18">
    <source>
        <dbReference type="ARBA" id="ARBA00023204"/>
    </source>
</evidence>
<feature type="region of interest" description="Disordered" evidence="26">
    <location>
        <begin position="502"/>
        <end position="530"/>
    </location>
</feature>
<dbReference type="GO" id="GO:0048511">
    <property type="term" value="P:rhythmic process"/>
    <property type="evidence" value="ECO:0007669"/>
    <property type="project" value="UniProtKB-KW"/>
</dbReference>
<feature type="compositionally biased region" description="Low complexity" evidence="26">
    <location>
        <begin position="2487"/>
        <end position="2510"/>
    </location>
</feature>
<dbReference type="UniPathway" id="UPA00143"/>
<dbReference type="FunFam" id="3.30.2410.10:FF:000004">
    <property type="entry name" value="E3 ubiquitin-protein ligase HUWE1, variant"/>
    <property type="match status" value="1"/>
</dbReference>
<keyword evidence="19" id="KW-0539">Nucleus</keyword>
<dbReference type="InterPro" id="IPR010309">
    <property type="entry name" value="E3_Ub_ligase_DUF908"/>
</dbReference>
<evidence type="ECO:0000256" key="21">
    <source>
        <dbReference type="ARBA" id="ARBA00067583"/>
    </source>
</evidence>
<comment type="pathway">
    <text evidence="5">Protein modification; protein ubiquitination.</text>
</comment>
<proteinExistence type="inferred from homology"/>
<evidence type="ECO:0000256" key="4">
    <source>
        <dbReference type="ARBA" id="ARBA00004496"/>
    </source>
</evidence>
<dbReference type="Pfam" id="PF22562">
    <property type="entry name" value="UBA_7"/>
    <property type="match status" value="1"/>
</dbReference>
<dbReference type="GO" id="GO:0061630">
    <property type="term" value="F:ubiquitin protein ligase activity"/>
    <property type="evidence" value="ECO:0007669"/>
    <property type="project" value="UniProtKB-EC"/>
</dbReference>
<keyword evidence="18" id="KW-0234">DNA repair</keyword>
<evidence type="ECO:0000256" key="13">
    <source>
        <dbReference type="ARBA" id="ARBA00022786"/>
    </source>
</evidence>
<feature type="compositionally biased region" description="Low complexity" evidence="26">
    <location>
        <begin position="3081"/>
        <end position="3115"/>
    </location>
</feature>
<dbReference type="FunFam" id="3.30.2160.10:FF:000007">
    <property type="entry name" value="E3 ubiquitin-protein ligase HUWE1 isoform X2"/>
    <property type="match status" value="1"/>
</dbReference>
<evidence type="ECO:0000256" key="24">
    <source>
        <dbReference type="ARBA" id="ARBA00082105"/>
    </source>
</evidence>
<evidence type="ECO:0000256" key="12">
    <source>
        <dbReference type="ARBA" id="ARBA00022782"/>
    </source>
</evidence>
<keyword evidence="16" id="KW-0238">DNA-binding</keyword>
<feature type="compositionally biased region" description="Basic and acidic residues" evidence="26">
    <location>
        <begin position="2937"/>
        <end position="2952"/>
    </location>
</feature>
<feature type="compositionally biased region" description="Acidic residues" evidence="26">
    <location>
        <begin position="1927"/>
        <end position="1937"/>
    </location>
</feature>
<dbReference type="GO" id="GO:0006511">
    <property type="term" value="P:ubiquitin-dependent protein catabolic process"/>
    <property type="evidence" value="ECO:0007669"/>
    <property type="project" value="TreeGrafter"/>
</dbReference>
<organism evidence="29 30">
    <name type="scientific">Pipra filicauda</name>
    <name type="common">Wire-tailed manakin</name>
    <dbReference type="NCBI Taxonomy" id="649802"/>
    <lineage>
        <taxon>Eukaryota</taxon>
        <taxon>Metazoa</taxon>
        <taxon>Chordata</taxon>
        <taxon>Craniata</taxon>
        <taxon>Vertebrata</taxon>
        <taxon>Euteleostomi</taxon>
        <taxon>Archelosauria</taxon>
        <taxon>Archosauria</taxon>
        <taxon>Dinosauria</taxon>
        <taxon>Saurischia</taxon>
        <taxon>Theropoda</taxon>
        <taxon>Coelurosauria</taxon>
        <taxon>Aves</taxon>
        <taxon>Neognathae</taxon>
        <taxon>Neoaves</taxon>
        <taxon>Telluraves</taxon>
        <taxon>Australaves</taxon>
        <taxon>Passeriformes</taxon>
        <taxon>Pipridae</taxon>
        <taxon>Pipra</taxon>
    </lineage>
</organism>
<feature type="compositionally biased region" description="Acidic residues" evidence="26">
    <location>
        <begin position="1908"/>
        <end position="1920"/>
    </location>
</feature>
<comment type="subcellular location">
    <subcellularLocation>
        <location evidence="4">Cytoplasm</location>
    </subcellularLocation>
    <subcellularLocation>
        <location evidence="3">Mitochondrion</location>
    </subcellularLocation>
    <subcellularLocation>
        <location evidence="2">Nucleus</location>
    </subcellularLocation>
</comment>
<keyword evidence="7" id="KW-0488">Methylation</keyword>
<feature type="compositionally biased region" description="Acidic residues" evidence="26">
    <location>
        <begin position="759"/>
        <end position="769"/>
    </location>
</feature>
<evidence type="ECO:0000256" key="26">
    <source>
        <dbReference type="SAM" id="MobiDB-lite"/>
    </source>
</evidence>
<feature type="region of interest" description="Disordered" evidence="26">
    <location>
        <begin position="1877"/>
        <end position="2092"/>
    </location>
</feature>
<dbReference type="InterPro" id="IPR000569">
    <property type="entry name" value="HECT_dom"/>
</dbReference>
<keyword evidence="12" id="KW-0221">Differentiation</keyword>
<dbReference type="CDD" id="cd00078">
    <property type="entry name" value="HECTc"/>
    <property type="match status" value="1"/>
</dbReference>
<feature type="region of interest" description="Disordered" evidence="26">
    <location>
        <begin position="3472"/>
        <end position="3507"/>
    </location>
</feature>
<dbReference type="GO" id="GO:0000209">
    <property type="term" value="P:protein polyubiquitination"/>
    <property type="evidence" value="ECO:0007669"/>
    <property type="project" value="TreeGrafter"/>
</dbReference>
<feature type="compositionally biased region" description="Pro residues" evidence="26">
    <location>
        <begin position="2959"/>
        <end position="2989"/>
    </location>
</feature>
<feature type="region of interest" description="Disordered" evidence="26">
    <location>
        <begin position="2933"/>
        <end position="2994"/>
    </location>
</feature>
<feature type="compositionally biased region" description="Polar residues" evidence="26">
    <location>
        <begin position="2000"/>
        <end position="2010"/>
    </location>
</feature>
<keyword evidence="17" id="KW-0496">Mitochondrion</keyword>
<dbReference type="CDD" id="cd14288">
    <property type="entry name" value="UBA_HUWE1"/>
    <property type="match status" value="1"/>
</dbReference>
<dbReference type="GO" id="GO:0005739">
    <property type="term" value="C:mitochondrion"/>
    <property type="evidence" value="ECO:0007669"/>
    <property type="project" value="UniProtKB-SubCell"/>
</dbReference>
<evidence type="ECO:0000256" key="5">
    <source>
        <dbReference type="ARBA" id="ARBA00004906"/>
    </source>
</evidence>
<dbReference type="FunFam" id="1.10.8.10:FF:000019">
    <property type="entry name" value="Putative e3 ubiquitin-protein ligase huwe1 isoform x2"/>
    <property type="match status" value="1"/>
</dbReference>
<dbReference type="SUPFAM" id="SSF56204">
    <property type="entry name" value="Hect, E3 ligase catalytic domain"/>
    <property type="match status" value="1"/>
</dbReference>
<evidence type="ECO:0000256" key="14">
    <source>
        <dbReference type="ARBA" id="ARBA00022990"/>
    </source>
</evidence>
<evidence type="ECO:0000256" key="6">
    <source>
        <dbReference type="ARBA" id="ARBA00012485"/>
    </source>
</evidence>
<keyword evidence="10" id="KW-0808">Transferase</keyword>
<dbReference type="Gene3D" id="3.30.2160.10">
    <property type="entry name" value="Hect, E3 ligase catalytic domain"/>
    <property type="match status" value="1"/>
</dbReference>
<evidence type="ECO:0000256" key="23">
    <source>
        <dbReference type="ARBA" id="ARBA00081858"/>
    </source>
</evidence>
<dbReference type="EC" id="2.3.2.26" evidence="6"/>
<dbReference type="RefSeq" id="XP_039241066.1">
    <property type="nucleotide sequence ID" value="XM_039385132.1"/>
</dbReference>
<dbReference type="SUPFAM" id="SSF46934">
    <property type="entry name" value="UBA-like"/>
    <property type="match status" value="1"/>
</dbReference>
<evidence type="ECO:0000256" key="3">
    <source>
        <dbReference type="ARBA" id="ARBA00004173"/>
    </source>
</evidence>
<evidence type="ECO:0000259" key="27">
    <source>
        <dbReference type="PROSITE" id="PS50030"/>
    </source>
</evidence>
<evidence type="ECO:0000259" key="28">
    <source>
        <dbReference type="PROSITE" id="PS50237"/>
    </source>
</evidence>
<feature type="domain" description="UBA" evidence="27">
    <location>
        <begin position="1353"/>
        <end position="1392"/>
    </location>
</feature>
<feature type="region of interest" description="Disordered" evidence="26">
    <location>
        <begin position="2813"/>
        <end position="2849"/>
    </location>
</feature>
<feature type="compositionally biased region" description="Acidic residues" evidence="26">
    <location>
        <begin position="1956"/>
        <end position="1966"/>
    </location>
</feature>
<dbReference type="InterPro" id="IPR016024">
    <property type="entry name" value="ARM-type_fold"/>
</dbReference>
<evidence type="ECO:0000256" key="25">
    <source>
        <dbReference type="PROSITE-ProRule" id="PRU00104"/>
    </source>
</evidence>
<dbReference type="PANTHER" id="PTHR11254:SF67">
    <property type="entry name" value="E3 UBIQUITIN-PROTEIN LIGASE HUWE1"/>
    <property type="match status" value="1"/>
</dbReference>
<feature type="region of interest" description="Disordered" evidence="26">
    <location>
        <begin position="3319"/>
        <end position="3338"/>
    </location>
</feature>
<dbReference type="InterPro" id="IPR050409">
    <property type="entry name" value="E3_ubiq-protein_ligase"/>
</dbReference>
<dbReference type="SMART" id="SM00165">
    <property type="entry name" value="UBA"/>
    <property type="match status" value="1"/>
</dbReference>
<dbReference type="Gene3D" id="3.30.2410.10">
    <property type="entry name" value="Hect, E3 ligase catalytic domain"/>
    <property type="match status" value="1"/>
</dbReference>
<feature type="domain" description="HECT" evidence="28">
    <location>
        <begin position="3616"/>
        <end position="3952"/>
    </location>
</feature>
<keyword evidence="11" id="KW-0227">DNA damage</keyword>
<dbReference type="InterPro" id="IPR035983">
    <property type="entry name" value="Hect_E3_ubiquitin_ligase"/>
</dbReference>
<dbReference type="Pfam" id="PF06012">
    <property type="entry name" value="DUF908"/>
    <property type="match status" value="1"/>
</dbReference>
<feature type="compositionally biased region" description="Basic and acidic residues" evidence="26">
    <location>
        <begin position="1656"/>
        <end position="1674"/>
    </location>
</feature>
<evidence type="ECO:0000256" key="7">
    <source>
        <dbReference type="ARBA" id="ARBA00022481"/>
    </source>
</evidence>
<sequence>MKVDRTKLKKTPTEAPADCRALIEKLKGCTDEQLVTELQQIKTWNIGKCELYHWVDLLDRFDALLAEAGRPVDTMSWMLSCDRPERQPLKALLLALLNFTALLIEYSFSRHLYSSIEHLTTLLASSDMHVVLAVLNLLYVFSKRSNYITRLGSERRGPLLARLQHLAESWGGKENGFGLAECCRDLHMMKYPPSATTLHFEFYAEPGVEVKVDKRATSTTLHYIHIEQLDKISESPSEIMESLTKMYNIPKDKQMLLFTHIRLAHGFSTHRKRLQAVQARLHAISILVYSNALQESANSILYNGLIEELVDVLQIPDKQLMDIKAASLRTLTSIVHLERTPKLSSIIDCTGTASYHGFLPVLVRNCIQAMIDPSMEPYPHQFATALFSFLYHLASYDAGGEALVSCGMMEALLKVIKFLGDEQDQITFVTRAVRVVDLITNLDMAAFQAHSGLSIFIYRLEHEVDLCRRECPFVIKPKVQRPPATAAPEGEDMETDMEVTDVAMESSPSAPPAVPSTSSGPSSATPSPRGGVQCIPQRAALLKSMLNFLKKAIQDPAFSDGIRHVMDGSLPTSLKHIISNAEYYGPSLFLLATEVVTVFVFQEPSLLSSLQDNGLTDVMLHALLIKDVPATREVLGSLPNVFSALCLNARGLQSFVQCQPFERLFKVLLSPDYLPAMRRRRSSDPLGDTASNLGSAVDELMRHQPTLKTDATTAIIKLLEEICSLGRDPKYICQKPSMQKGEGAGAAPPPRSPHAAEEASSEDEEEEEVQAMQSFGAAQQSEAEPTQTVVGTEERIPIPLMDYILNVMKFVESILSNNTTDDHCQEFVAQRGLRPLVTILGLPNLPVDFPTSAACQAVAGVCKSILTLSHEPKVLQEGLVQLESVLSALEPLHRPIEAPGGSVLLRELAGAGAVPDATLSAQATPLLHALTAAHAFIMMFVHTCRVGQSEIRAISVNQWGSQLGLSVLGKLSQLYCSLVWESTVLLSLCTPNSLPPGCEFGQADMQKLVPKEEKAPSPPQGGRRAEGEAEGPSPAGGAGSDPPPAQGLLEGMGLEGEALAPMETDEPSATDPKAKAKITPAMAARIKQIKPLLSASSRLGRALAELFGLLVKLCVGSPVRQRRSHHAAAAAPAPTAAARATASALTRLLTKGLSWQPPPYTPTPRFRLTFFICSVGFTSPMLFDERKFPYHLMLQKFLCSGGHNALFETFNWALSMGGKVPVGEGLEHPDLPDGTGEFLDAWLMLVEKMVNPSTVLESPHALPAKGPPHGHPPFSALRFLVVTQKAAFACIKQLWQRRPLKVYGARMAESMLAILCHILRAEPLLRERLGREREGPAGDEPGGDEGGPRREPHVNQQQLQQLMDMGFSREHAMEALLNTNTMEQATEYLLTHPPPLMGGTARDLSMSEEDQMMRAIAMSLGQDIPMDQRAESPEEAACRKEEEERRARERQEEEEAKCLEKFEGAEPLEPAELGAFTDSMLPGCSRLLDELPDTVYRVCDLLMTAVRRNGPAYRDSVLKQVVQQVWEAADVLIKAAVPLTTSDTKTVSEWISQMATLPQASNLATRILLLTLLFEELKLPCARVVESSCVLDVLIKLLEVVQPCLQAAKEHKEVQTPKWITPVLLLIDFYEKTAVSSKRRAQMNKVGASGGASSPEEGREGRKEKEGEREERGRARGSKPLMPTSTILRLLAELVRSYVGIAALIANYSYSVGQSELIKEDCSVLAFVLDHLLPHQQNAEDKDTPALARLFLASLAAAGSGTDAQVALVNEVKAALGRALAMAESTEKHARLQAVMCIISTIMESCPSTSSFYSSAAKPPHNGMNNIIRLFLKKGLVNDLARVPHSLDLSSPNMANTVNAALKPLETLSRIVNQPSGLFGAKGSSSKSKAEGAGGAREAGAAPPDGGDPGDPEPPEEDAEAAQAEAADGDMDGEAEGDTVVLAGQPEGLSTQEMQVENELEDLIDELLERDGADGNSTIIVSRSGEDESQEDVLMDEAPSNLSQASTLQANREDSMNILDPEDEEEHTQEEDSSGSNEDEDDSQDEEEEEEEEDEDDQDDEEGEEGEEEEDDDDGSEMELDEDYPDMNASPLVRFERFDRDDDLIIEFDNMFSSPTDIPPSPGNIPASHPLLVRHAEHGGLGLGGGAGGTRLAQGLGRSQRTLRQLTANAGHTIHVHYPGARQPNPPLILQRLLGPSAAADILQLSSSLPLQSRGRARLLVGNEDVHIIARSDDELLDDFFHEQGSAGSQAGTLSSIPTALTRWTEECKVLDAESMHDCVSVVKVPILARLEALRDEELDERREKRRRQAAEDEAKGAERGPEDKEGPDAQDAASKAGTPSADVTPPEHSGTTGETPPPGPHRTLVMLEPTPTPPDPPPGAPQIPARPPQPPEHEEGGPGRPPQDAEATQMELSPAPTITSLSPERAEDSDALTAVSSQLEGSPMDTSSLASCTLEESGGAPPPPTAPQNPPGTPQGPPPAPPDAAQPPDDSSPPASSSESSSTRDSAGAISGADSRGILEEPLPSTSSEEEDPLAGISLPEGVDPSFLAALPDDIRREVLQNQLGIRPPARAPPSASPAPPVVANPGLTEVSPEFLAALPPAIQEEVLAQQRAEQQRRELAQATGSDAPMDPVTFIQTLPSELRRSVLEDMEDSVLAVMPPDIAAEAQALRREQEARQRQLMHERLFGHSSTSALSAILRSPAFTSRLSGNRGVQYTRLAVQRGGTFHMGGTGTHSRPAGSSVDSLLRLRGRLLLDHEALSCLLVLLFVDEPKLNTSRLHRVLRNLCYHAPTRGWVVRSLLSILQRSSESELCLETPRAPPGPGPGAEERPRSRGARGTPGSAAEPRGLDLLHRVESRSSGQLSWLSVSMDAALGCRTNIFQIQRVPGRKHTEKHAAAAGSAVHIHPQAAPVVCRHVLDTLIQLAKVFPSHFTQQRGRDPATTDPERDRGPPKSGGSPCPPPPPQTPPAPPPPPPPSGTPSPAPPPPSGSLSTDFWDLLVKLDNMNVSRKGKGSARAGGGGGGPEPEAAGGGLEASPLGQLMNMLSHGVIRRSPLLTEKLLRLLSLISIALPEGGKAAEGGATPQNGAPAPATPAGGAAAASGGATAPGSPPAQGGNGSGTGTATAGTGGTGAPAKSSKSPAKVPEGGPDPRLAATGLTEAQLQLSVEVLTSHSCSEEGLEDAANVLLQLSRGDAGTRDTVLRLLLSGARQLGGALCRQIGTLLAELREYNLEQQRRAQLEAPSPEGLPEEQPPSAKLKGKMQSRFDTAESVVIVASQKRALGGRELQLPSMSVLTSKTSTQRFFLRVLQVIIQLRDDTRRAHRKAKPPGRLGAGGLGAAGSIQAAVRQLEAEADAIIQMVREGQRARRRQRGDTSEAGQSDAVPRRDESPMDVDQPSPAPQDMGSEGSQGGERDERPPELPLLSEQLCLDELWDMLGECLKELEESHDQHAVLVLQPAVEAFFLVHATERESRPPVRDTRENQLSHIKDEPPPLSPAPLTPATPSALDPFFSREPSAMHISASLPPDTQKFLRFAETHRTVLNQILRQSTTHLADGPFAVLVDYIRVLDFDVKRKYFRQELERLDEGLRKEDMAVHVRRDHVFEDSYRELHRKTPEEMKNRLYIVFEGEEGQDAGGLLREWYMIISREMFNPMYALFRTSPGDRVTYTINPSSHCNPNHLSYFKFVGRIVAKAVYDNRLLECYFTRSFYKHILGKSVRYTDMESEDYHFYQGLVYLLENDVSTLGYDLTFSTEVQEFGVCEVRDLKPNGANVLVTEENKKEYVHLVCQMRMTGAIRKQLAAFLEGFYEIIPKRLISIFTEQELELLISGLPTIDIDDLKANTEYHKYQGNSIQIQWFWRALRSFDQADRAKFLQFVTGTSKVPLQGFAALEGMNGIQKFQIHRDDRSTDRLPSAHTCFNQLDLPAYESYEKLRHMLLLAIQECSEGFGLA</sequence>
<dbReference type="GeneID" id="113994101"/>
<protein>
    <recommendedName>
        <fullName evidence="21">E3 ubiquitin-protein ligase HUWE1</fullName>
        <ecNumber evidence="6">2.3.2.26</ecNumber>
    </recommendedName>
    <alternativeName>
        <fullName evidence="22">HECT, UBA and WWE domain-containing protein 1</fullName>
    </alternativeName>
    <alternativeName>
        <fullName evidence="24">HECT-type E3 ubiquitin transferase HUWE1</fullName>
    </alternativeName>
    <alternativeName>
        <fullName evidence="23">Upstream regulatory element-binding protein 1</fullName>
    </alternativeName>
</protein>
<feature type="region of interest" description="Disordered" evidence="26">
    <location>
        <begin position="1329"/>
        <end position="1357"/>
    </location>
</feature>
<feature type="compositionally biased region" description="Polar residues" evidence="26">
    <location>
        <begin position="771"/>
        <end position="790"/>
    </location>
</feature>
<keyword evidence="13 25" id="KW-0833">Ubl conjugation pathway</keyword>
<dbReference type="Pfam" id="PF00632">
    <property type="entry name" value="HECT"/>
    <property type="match status" value="1"/>
</dbReference>
<evidence type="ECO:0000256" key="16">
    <source>
        <dbReference type="ARBA" id="ARBA00023125"/>
    </source>
</evidence>
<name>A0A7R5KHP4_9PASS</name>
<feature type="active site" description="Glycyl thioester intermediate" evidence="25">
    <location>
        <position position="3919"/>
    </location>
</feature>
<feature type="region of interest" description="Disordered" evidence="26">
    <location>
        <begin position="3008"/>
        <end position="3036"/>
    </location>
</feature>
<dbReference type="GO" id="GO:0006284">
    <property type="term" value="P:base-excision repair"/>
    <property type="evidence" value="ECO:0007669"/>
    <property type="project" value="TreeGrafter"/>
</dbReference>
<keyword evidence="8" id="KW-0963">Cytoplasm</keyword>
<feature type="compositionally biased region" description="Acidic residues" evidence="26">
    <location>
        <begin position="2020"/>
        <end position="2085"/>
    </location>
</feature>
<dbReference type="InterPro" id="IPR010314">
    <property type="entry name" value="E3_Ub_ligase_DUF913"/>
</dbReference>
<keyword evidence="29" id="KW-1185">Reference proteome</keyword>
<feature type="region of interest" description="Disordered" evidence="26">
    <location>
        <begin position="3365"/>
        <end position="3420"/>
    </location>
</feature>
<dbReference type="InterPro" id="IPR041918">
    <property type="entry name" value="UBA_HUWE1"/>
</dbReference>
<feature type="region of interest" description="Disordered" evidence="26">
    <location>
        <begin position="1011"/>
        <end position="1050"/>
    </location>
</feature>
<dbReference type="GO" id="GO:0007030">
    <property type="term" value="P:Golgi organization"/>
    <property type="evidence" value="ECO:0007669"/>
    <property type="project" value="TreeGrafter"/>
</dbReference>
<comment type="catalytic activity">
    <reaction evidence="1">
        <text>S-ubiquitinyl-[E2 ubiquitin-conjugating enzyme]-L-cysteine + [acceptor protein]-L-lysine = [E2 ubiquitin-conjugating enzyme]-L-cysteine + N(6)-ubiquitinyl-[acceptor protein]-L-lysine.</text>
        <dbReference type="EC" id="2.3.2.26"/>
    </reaction>
</comment>
<feature type="region of interest" description="Disordered" evidence="26">
    <location>
        <begin position="1429"/>
        <end position="1452"/>
    </location>
</feature>
<evidence type="ECO:0000256" key="2">
    <source>
        <dbReference type="ARBA" id="ARBA00004123"/>
    </source>
</evidence>
<dbReference type="GO" id="GO:0061025">
    <property type="term" value="P:membrane fusion"/>
    <property type="evidence" value="ECO:0007669"/>
    <property type="project" value="TreeGrafter"/>
</dbReference>
<dbReference type="PROSITE" id="PS50237">
    <property type="entry name" value="HECT"/>
    <property type="match status" value="1"/>
</dbReference>
<dbReference type="FunFam" id="3.90.1750.10:FF:000003">
    <property type="entry name" value="E3 ubiquitin-protein ligase UPL1"/>
    <property type="match status" value="1"/>
</dbReference>
<dbReference type="InterPro" id="IPR015940">
    <property type="entry name" value="UBA"/>
</dbReference>
<evidence type="ECO:0000256" key="20">
    <source>
        <dbReference type="ARBA" id="ARBA00034494"/>
    </source>
</evidence>
<keyword evidence="15" id="KW-0090">Biological rhythms</keyword>
<dbReference type="CTD" id="10075"/>
<feature type="compositionally biased region" description="Pro residues" evidence="26">
    <location>
        <begin position="2461"/>
        <end position="2486"/>
    </location>
</feature>
<evidence type="ECO:0000256" key="15">
    <source>
        <dbReference type="ARBA" id="ARBA00023108"/>
    </source>
</evidence>
<feature type="compositionally biased region" description="Pro residues" evidence="26">
    <location>
        <begin position="2371"/>
        <end position="2391"/>
    </location>
</feature>
<evidence type="ECO:0000313" key="30">
    <source>
        <dbReference type="RefSeq" id="XP_039241066.1"/>
    </source>
</evidence>
<dbReference type="GO" id="GO:0000139">
    <property type="term" value="C:Golgi membrane"/>
    <property type="evidence" value="ECO:0007669"/>
    <property type="project" value="TreeGrafter"/>
</dbReference>
<dbReference type="Pfam" id="PF06025">
    <property type="entry name" value="DUF913"/>
    <property type="match status" value="1"/>
</dbReference>
<feature type="compositionally biased region" description="Polar residues" evidence="26">
    <location>
        <begin position="2435"/>
        <end position="2452"/>
    </location>
</feature>
<dbReference type="PROSITE" id="PS50030">
    <property type="entry name" value="UBA"/>
    <property type="match status" value="1"/>
</dbReference>
<dbReference type="InterPro" id="IPR009060">
    <property type="entry name" value="UBA-like_sf"/>
</dbReference>
<dbReference type="InParanoid" id="A0A7R5KHP4"/>
<feature type="region of interest" description="Disordered" evidence="26">
    <location>
        <begin position="734"/>
        <end position="791"/>
    </location>
</feature>
<gene>
    <name evidence="30" type="primary">HUWE1</name>
</gene>
<feature type="region of interest" description="Disordered" evidence="26">
    <location>
        <begin position="2299"/>
        <end position="2551"/>
    </location>
</feature>
<feature type="compositionally biased region" description="Basic and acidic residues" evidence="26">
    <location>
        <begin position="2299"/>
        <end position="2328"/>
    </location>
</feature>
<evidence type="ECO:0000256" key="22">
    <source>
        <dbReference type="ARBA" id="ARBA00080066"/>
    </source>
</evidence>
<dbReference type="Gene3D" id="1.10.8.10">
    <property type="entry name" value="DNA helicase RuvA subunit, C-terminal domain"/>
    <property type="match status" value="1"/>
</dbReference>
<feature type="compositionally biased region" description="Basic and acidic residues" evidence="26">
    <location>
        <begin position="3472"/>
        <end position="3493"/>
    </location>
</feature>
<evidence type="ECO:0000256" key="17">
    <source>
        <dbReference type="ARBA" id="ARBA00023128"/>
    </source>
</evidence>
<evidence type="ECO:0000256" key="9">
    <source>
        <dbReference type="ARBA" id="ARBA00022553"/>
    </source>
</evidence>
<feature type="region of interest" description="Disordered" evidence="26">
    <location>
        <begin position="3077"/>
        <end position="3155"/>
    </location>
</feature>